<accession>A0ABQ8LAG0</accession>
<reference evidence="1 2" key="1">
    <citation type="submission" date="2022-01" db="EMBL/GenBank/DDBJ databases">
        <title>A high-quality chromosome-level genome assembly of rohu carp, Labeo rohita.</title>
        <authorList>
            <person name="Arick M.A. II"/>
            <person name="Hsu C.-Y."/>
            <person name="Magbanua Z."/>
            <person name="Pechanova O."/>
            <person name="Grover C."/>
            <person name="Miller E."/>
            <person name="Thrash A."/>
            <person name="Ezzel L."/>
            <person name="Alam S."/>
            <person name="Benzie J."/>
            <person name="Hamilton M."/>
            <person name="Karsi A."/>
            <person name="Lawrence M.L."/>
            <person name="Peterson D.G."/>
        </authorList>
    </citation>
    <scope>NUCLEOTIDE SEQUENCE [LARGE SCALE GENOMIC DNA]</scope>
    <source>
        <strain evidence="2">BAU-BD-2019</strain>
        <tissue evidence="1">Blood</tissue>
    </source>
</reference>
<evidence type="ECO:0000313" key="2">
    <source>
        <dbReference type="Proteomes" id="UP000830375"/>
    </source>
</evidence>
<dbReference type="EMBL" id="JACTAM010000741">
    <property type="protein sequence ID" value="KAI2646917.1"/>
    <property type="molecule type" value="Genomic_DNA"/>
</dbReference>
<gene>
    <name evidence="1" type="ORF">H4Q32_027525</name>
</gene>
<dbReference type="Proteomes" id="UP000830375">
    <property type="component" value="Unassembled WGS sequence"/>
</dbReference>
<organism evidence="1 2">
    <name type="scientific">Labeo rohita</name>
    <name type="common">Indian major carp</name>
    <name type="synonym">Cyprinus rohita</name>
    <dbReference type="NCBI Taxonomy" id="84645"/>
    <lineage>
        <taxon>Eukaryota</taxon>
        <taxon>Metazoa</taxon>
        <taxon>Chordata</taxon>
        <taxon>Craniata</taxon>
        <taxon>Vertebrata</taxon>
        <taxon>Euteleostomi</taxon>
        <taxon>Actinopterygii</taxon>
        <taxon>Neopterygii</taxon>
        <taxon>Teleostei</taxon>
        <taxon>Ostariophysi</taxon>
        <taxon>Cypriniformes</taxon>
        <taxon>Cyprinidae</taxon>
        <taxon>Labeoninae</taxon>
        <taxon>Labeonini</taxon>
        <taxon>Labeo</taxon>
    </lineage>
</organism>
<comment type="caution">
    <text evidence="1">The sequence shown here is derived from an EMBL/GenBank/DDBJ whole genome shotgun (WGS) entry which is preliminary data.</text>
</comment>
<keyword evidence="2" id="KW-1185">Reference proteome</keyword>
<evidence type="ECO:0000313" key="1">
    <source>
        <dbReference type="EMBL" id="KAI2646917.1"/>
    </source>
</evidence>
<protein>
    <submittedName>
        <fullName evidence="1">Altered inheritance of mitochondria protein 44</fullName>
    </submittedName>
</protein>
<proteinExistence type="predicted"/>
<sequence>MIVNVHLRDNDQRRLTESVERKIGESQENIEDEWEAVQTFLFELKPVEVNWAKMTSCMQKTGESVAEFEERFRQTWTEHAGVNNNSEDLSKDTSMPLKTAFVNGLKPEISHALKIKYDDWDSTGTTFIQIVEWSAKIERTQAVKLRALQSKTFVQQEDNRLMDSMCMQTRKVSTPYRREKAYTETSTIEAEDDVLEDSAANQVIKERARPMSNENPTSDSLVQSDERLSLAIHNAKNQVLIPPKGAHGVPAFQRMSRDIQCLDCTALAT</sequence>
<name>A0ABQ8LAG0_LABRO</name>